<evidence type="ECO:0000256" key="2">
    <source>
        <dbReference type="SAM" id="Phobius"/>
    </source>
</evidence>
<dbReference type="Proteomes" id="UP000295023">
    <property type="component" value="Unassembled WGS sequence"/>
</dbReference>
<organism evidence="3 4">
    <name type="scientific">Roseicella aquatilis</name>
    <dbReference type="NCBI Taxonomy" id="2527868"/>
    <lineage>
        <taxon>Bacteria</taxon>
        <taxon>Pseudomonadati</taxon>
        <taxon>Pseudomonadota</taxon>
        <taxon>Alphaproteobacteria</taxon>
        <taxon>Acetobacterales</taxon>
        <taxon>Roseomonadaceae</taxon>
        <taxon>Roseicella</taxon>
    </lineage>
</organism>
<dbReference type="OrthoDB" id="7173870at2"/>
<dbReference type="Pfam" id="PF05545">
    <property type="entry name" value="FixQ"/>
    <property type="match status" value="1"/>
</dbReference>
<dbReference type="EMBL" id="SKBM01000009">
    <property type="protein sequence ID" value="TCZ63015.1"/>
    <property type="molecule type" value="Genomic_DNA"/>
</dbReference>
<proteinExistence type="predicted"/>
<accession>A0A4R4DPW0</accession>
<sequence length="76" mass="8665">MDLARLHSILSTVWVVWFFVLFLGMLAYVLRPSKRQQYQSLADIPLRDEAPGQAARSRTTAGPERESARQSFARSI</sequence>
<keyword evidence="4" id="KW-1185">Reference proteome</keyword>
<name>A0A4R4DPW0_9PROT</name>
<dbReference type="RefSeq" id="WP_132288797.1">
    <property type="nucleotide sequence ID" value="NZ_SKBM01000009.1"/>
</dbReference>
<evidence type="ECO:0000313" key="4">
    <source>
        <dbReference type="Proteomes" id="UP000295023"/>
    </source>
</evidence>
<dbReference type="InterPro" id="IPR008621">
    <property type="entry name" value="Cbb3-typ_cyt_oxidase_comp"/>
</dbReference>
<comment type="caution">
    <text evidence="3">The sequence shown here is derived from an EMBL/GenBank/DDBJ whole genome shotgun (WGS) entry which is preliminary data.</text>
</comment>
<reference evidence="3 4" key="1">
    <citation type="submission" date="2019-03" db="EMBL/GenBank/DDBJ databases">
        <title>Paracraurococcus aquatilis NE82 genome sequence.</title>
        <authorList>
            <person name="Zhao Y."/>
            <person name="Du Z."/>
        </authorList>
    </citation>
    <scope>NUCLEOTIDE SEQUENCE [LARGE SCALE GENOMIC DNA]</scope>
    <source>
        <strain evidence="3 4">NE82</strain>
    </source>
</reference>
<feature type="transmembrane region" description="Helical" evidence="2">
    <location>
        <begin position="6"/>
        <end position="30"/>
    </location>
</feature>
<protein>
    <submittedName>
        <fullName evidence="3">Cbb3-type cytochrome c oxidase subunit 3</fullName>
    </submittedName>
</protein>
<evidence type="ECO:0000313" key="3">
    <source>
        <dbReference type="EMBL" id="TCZ63015.1"/>
    </source>
</evidence>
<keyword evidence="2" id="KW-1133">Transmembrane helix</keyword>
<keyword evidence="2" id="KW-0812">Transmembrane</keyword>
<dbReference type="AlphaFoldDB" id="A0A4R4DPW0"/>
<feature type="region of interest" description="Disordered" evidence="1">
    <location>
        <begin position="49"/>
        <end position="76"/>
    </location>
</feature>
<gene>
    <name evidence="3" type="ORF">EXY23_11615</name>
</gene>
<keyword evidence="2" id="KW-0472">Membrane</keyword>
<evidence type="ECO:0000256" key="1">
    <source>
        <dbReference type="SAM" id="MobiDB-lite"/>
    </source>
</evidence>